<accession>A0A9D2KU07</accession>
<evidence type="ECO:0000313" key="6">
    <source>
        <dbReference type="Proteomes" id="UP000823862"/>
    </source>
</evidence>
<evidence type="ECO:0000256" key="1">
    <source>
        <dbReference type="ARBA" id="ARBA00022737"/>
    </source>
</evidence>
<dbReference type="PANTHER" id="PTHR44858:SF1">
    <property type="entry name" value="UDP-N-ACETYLGLUCOSAMINE--PEPTIDE N-ACETYLGLUCOSAMINYLTRANSFERASE SPINDLY-RELATED"/>
    <property type="match status" value="1"/>
</dbReference>
<dbReference type="PANTHER" id="PTHR44858">
    <property type="entry name" value="TETRATRICOPEPTIDE REPEAT PROTEIN 6"/>
    <property type="match status" value="1"/>
</dbReference>
<proteinExistence type="predicted"/>
<feature type="repeat" description="TPR" evidence="3">
    <location>
        <begin position="128"/>
        <end position="161"/>
    </location>
</feature>
<evidence type="ECO:0000256" key="3">
    <source>
        <dbReference type="PROSITE-ProRule" id="PRU00339"/>
    </source>
</evidence>
<evidence type="ECO:0000313" key="5">
    <source>
        <dbReference type="EMBL" id="HJA85696.1"/>
    </source>
</evidence>
<dbReference type="Proteomes" id="UP000823862">
    <property type="component" value="Unassembled WGS sequence"/>
</dbReference>
<keyword evidence="4" id="KW-0732">Signal</keyword>
<protein>
    <submittedName>
        <fullName evidence="5">Tetratricopeptide repeat protein</fullName>
    </submittedName>
</protein>
<dbReference type="AlphaFoldDB" id="A0A9D2KU07"/>
<dbReference type="InterPro" id="IPR011990">
    <property type="entry name" value="TPR-like_helical_dom_sf"/>
</dbReference>
<dbReference type="PROSITE" id="PS50005">
    <property type="entry name" value="TPR"/>
    <property type="match status" value="4"/>
</dbReference>
<dbReference type="Pfam" id="PF14559">
    <property type="entry name" value="TPR_19"/>
    <property type="match status" value="2"/>
</dbReference>
<dbReference type="InterPro" id="IPR050498">
    <property type="entry name" value="Ycf3"/>
</dbReference>
<reference evidence="5" key="1">
    <citation type="journal article" date="2021" name="PeerJ">
        <title>Extensive microbial diversity within the chicken gut microbiome revealed by metagenomics and culture.</title>
        <authorList>
            <person name="Gilroy R."/>
            <person name="Ravi A."/>
            <person name="Getino M."/>
            <person name="Pursley I."/>
            <person name="Horton D.L."/>
            <person name="Alikhan N.F."/>
            <person name="Baker D."/>
            <person name="Gharbi K."/>
            <person name="Hall N."/>
            <person name="Watson M."/>
            <person name="Adriaenssens E.M."/>
            <person name="Foster-Nyarko E."/>
            <person name="Jarju S."/>
            <person name="Secka A."/>
            <person name="Antonio M."/>
            <person name="Oren A."/>
            <person name="Chaudhuri R.R."/>
            <person name="La Ragione R."/>
            <person name="Hildebrand F."/>
            <person name="Pallen M.J."/>
        </authorList>
    </citation>
    <scope>NUCLEOTIDE SEQUENCE</scope>
    <source>
        <strain evidence="5">ChiHjej12B11-9795</strain>
    </source>
</reference>
<feature type="repeat" description="TPR" evidence="3">
    <location>
        <begin position="239"/>
        <end position="272"/>
    </location>
</feature>
<dbReference type="EMBL" id="DWZI01000034">
    <property type="protein sequence ID" value="HJA85696.1"/>
    <property type="molecule type" value="Genomic_DNA"/>
</dbReference>
<gene>
    <name evidence="5" type="ORF">H9950_05820</name>
</gene>
<dbReference type="Gene3D" id="1.25.40.10">
    <property type="entry name" value="Tetratricopeptide repeat domain"/>
    <property type="match status" value="3"/>
</dbReference>
<evidence type="ECO:0000256" key="2">
    <source>
        <dbReference type="ARBA" id="ARBA00022803"/>
    </source>
</evidence>
<feature type="repeat" description="TPR" evidence="3">
    <location>
        <begin position="60"/>
        <end position="93"/>
    </location>
</feature>
<dbReference type="Pfam" id="PF13181">
    <property type="entry name" value="TPR_8"/>
    <property type="match status" value="1"/>
</dbReference>
<feature type="chain" id="PRO_5039103975" evidence="4">
    <location>
        <begin position="21"/>
        <end position="283"/>
    </location>
</feature>
<organism evidence="5 6">
    <name type="scientific">Candidatus Bacteroides avicola</name>
    <dbReference type="NCBI Taxonomy" id="2838468"/>
    <lineage>
        <taxon>Bacteria</taxon>
        <taxon>Pseudomonadati</taxon>
        <taxon>Bacteroidota</taxon>
        <taxon>Bacteroidia</taxon>
        <taxon>Bacteroidales</taxon>
        <taxon>Bacteroidaceae</taxon>
        <taxon>Bacteroides</taxon>
    </lineage>
</organism>
<evidence type="ECO:0000256" key="4">
    <source>
        <dbReference type="SAM" id="SignalP"/>
    </source>
</evidence>
<keyword evidence="1" id="KW-0677">Repeat</keyword>
<comment type="caution">
    <text evidence="5">The sequence shown here is derived from an EMBL/GenBank/DDBJ whole genome shotgun (WGS) entry which is preliminary data.</text>
</comment>
<dbReference type="SUPFAM" id="SSF48452">
    <property type="entry name" value="TPR-like"/>
    <property type="match status" value="1"/>
</dbReference>
<reference evidence="5" key="2">
    <citation type="submission" date="2021-04" db="EMBL/GenBank/DDBJ databases">
        <authorList>
            <person name="Gilroy R."/>
        </authorList>
    </citation>
    <scope>NUCLEOTIDE SEQUENCE</scope>
    <source>
        <strain evidence="5">ChiHjej12B11-9795</strain>
    </source>
</reference>
<dbReference type="InterPro" id="IPR019734">
    <property type="entry name" value="TPR_rpt"/>
</dbReference>
<keyword evidence="2 3" id="KW-0802">TPR repeat</keyword>
<name>A0A9D2KU07_9BACE</name>
<sequence length="283" mass="32141">MYKRLFLAVLLCGTVWSAGAQTYEELCERASTAISRDSLVQAEHYIRQALRLDPANMRNALLFANLGTVQRMRRQYDEALESYTYALNMAPRNPLILLNRASLYLELEQADKARIDYSLVLDVQPDNLEALEMRAYIYTEQKDFKAARADYNHLLELSPRHFNGRLGLAMLEQKEGRLKEALAILDGMVNEKGEGTSLQTAHQHAVVYVARAGVQQDLGNFPMALMDLDEAIRLDKSRSEAYLMRGQIYLAQGKKSQAKENLEEAVNLGFSKEELSDLLEQCK</sequence>
<feature type="signal peptide" evidence="4">
    <location>
        <begin position="1"/>
        <end position="20"/>
    </location>
</feature>
<feature type="repeat" description="TPR" evidence="3">
    <location>
        <begin position="94"/>
        <end position="127"/>
    </location>
</feature>
<dbReference type="SMART" id="SM00028">
    <property type="entry name" value="TPR"/>
    <property type="match status" value="6"/>
</dbReference>